<dbReference type="Gramene" id="Pp3c8_15460V3.1">
    <property type="protein sequence ID" value="Pp3c8_15460V3.1"/>
    <property type="gene ID" value="Pp3c8_15460"/>
</dbReference>
<evidence type="ECO:0000313" key="2">
    <source>
        <dbReference type="EnsemblPlants" id="Pp3c8_15460V3.1"/>
    </source>
</evidence>
<dbReference type="PaxDb" id="3218-PP1S114_11V6.1"/>
<proteinExistence type="predicted"/>
<dbReference type="Proteomes" id="UP000006727">
    <property type="component" value="Chromosome 8"/>
</dbReference>
<name>A0A2K1K7E5_PHYPA</name>
<keyword evidence="3" id="KW-1185">Reference proteome</keyword>
<dbReference type="AlphaFoldDB" id="A0A2K1K7E5"/>
<gene>
    <name evidence="1" type="ORF">PHYPA_011583</name>
</gene>
<reference evidence="1 3" key="1">
    <citation type="journal article" date="2008" name="Science">
        <title>The Physcomitrella genome reveals evolutionary insights into the conquest of land by plants.</title>
        <authorList>
            <person name="Rensing S."/>
            <person name="Lang D."/>
            <person name="Zimmer A."/>
            <person name="Terry A."/>
            <person name="Salamov A."/>
            <person name="Shapiro H."/>
            <person name="Nishiyama T."/>
            <person name="Perroud P.-F."/>
            <person name="Lindquist E."/>
            <person name="Kamisugi Y."/>
            <person name="Tanahashi T."/>
            <person name="Sakakibara K."/>
            <person name="Fujita T."/>
            <person name="Oishi K."/>
            <person name="Shin-I T."/>
            <person name="Kuroki Y."/>
            <person name="Toyoda A."/>
            <person name="Suzuki Y."/>
            <person name="Hashimoto A."/>
            <person name="Yamaguchi K."/>
            <person name="Sugano A."/>
            <person name="Kohara Y."/>
            <person name="Fujiyama A."/>
            <person name="Anterola A."/>
            <person name="Aoki S."/>
            <person name="Ashton N."/>
            <person name="Barbazuk W.B."/>
            <person name="Barker E."/>
            <person name="Bennetzen J."/>
            <person name="Bezanilla M."/>
            <person name="Blankenship R."/>
            <person name="Cho S.H."/>
            <person name="Dutcher S."/>
            <person name="Estelle M."/>
            <person name="Fawcett J.A."/>
            <person name="Gundlach H."/>
            <person name="Hanada K."/>
            <person name="Heyl A."/>
            <person name="Hicks K.A."/>
            <person name="Hugh J."/>
            <person name="Lohr M."/>
            <person name="Mayer K."/>
            <person name="Melkozernov A."/>
            <person name="Murata T."/>
            <person name="Nelson D."/>
            <person name="Pils B."/>
            <person name="Prigge M."/>
            <person name="Reiss B."/>
            <person name="Renner T."/>
            <person name="Rombauts S."/>
            <person name="Rushton P."/>
            <person name="Sanderfoot A."/>
            <person name="Schween G."/>
            <person name="Shiu S.-H."/>
            <person name="Stueber K."/>
            <person name="Theodoulou F.L."/>
            <person name="Tu H."/>
            <person name="Van de Peer Y."/>
            <person name="Verrier P.J."/>
            <person name="Waters E."/>
            <person name="Wood A."/>
            <person name="Yang L."/>
            <person name="Cove D."/>
            <person name="Cuming A."/>
            <person name="Hasebe M."/>
            <person name="Lucas S."/>
            <person name="Mishler D.B."/>
            <person name="Reski R."/>
            <person name="Grigoriev I."/>
            <person name="Quatrano R.S."/>
            <person name="Boore J.L."/>
        </authorList>
    </citation>
    <scope>NUCLEOTIDE SEQUENCE [LARGE SCALE GENOMIC DNA]</scope>
    <source>
        <strain evidence="2 3">cv. Gransden 2004</strain>
    </source>
</reference>
<dbReference type="EnsemblPlants" id="Pp3c8_15460V3.1">
    <property type="protein sequence ID" value="Pp3c8_15460V3.1"/>
    <property type="gene ID" value="Pp3c8_15460"/>
</dbReference>
<reference evidence="2" key="3">
    <citation type="submission" date="2020-12" db="UniProtKB">
        <authorList>
            <consortium name="EnsemblPlants"/>
        </authorList>
    </citation>
    <scope>IDENTIFICATION</scope>
</reference>
<dbReference type="EMBL" id="ABEU02000008">
    <property type="protein sequence ID" value="PNR49687.1"/>
    <property type="molecule type" value="Genomic_DNA"/>
</dbReference>
<accession>A0A2K1K7E5</accession>
<organism evidence="1">
    <name type="scientific">Physcomitrium patens</name>
    <name type="common">Spreading-leaved earth moss</name>
    <name type="synonym">Physcomitrella patens</name>
    <dbReference type="NCBI Taxonomy" id="3218"/>
    <lineage>
        <taxon>Eukaryota</taxon>
        <taxon>Viridiplantae</taxon>
        <taxon>Streptophyta</taxon>
        <taxon>Embryophyta</taxon>
        <taxon>Bryophyta</taxon>
        <taxon>Bryophytina</taxon>
        <taxon>Bryopsida</taxon>
        <taxon>Funariidae</taxon>
        <taxon>Funariales</taxon>
        <taxon>Funariaceae</taxon>
        <taxon>Physcomitrium</taxon>
    </lineage>
</organism>
<protein>
    <submittedName>
        <fullName evidence="1 2">Uncharacterized protein</fullName>
    </submittedName>
</protein>
<dbReference type="InParanoid" id="A0A2K1K7E5"/>
<reference evidence="1 3" key="2">
    <citation type="journal article" date="2018" name="Plant J.">
        <title>The Physcomitrella patens chromosome-scale assembly reveals moss genome structure and evolution.</title>
        <authorList>
            <person name="Lang D."/>
            <person name="Ullrich K.K."/>
            <person name="Murat F."/>
            <person name="Fuchs J."/>
            <person name="Jenkins J."/>
            <person name="Haas F.B."/>
            <person name="Piednoel M."/>
            <person name="Gundlach H."/>
            <person name="Van Bel M."/>
            <person name="Meyberg R."/>
            <person name="Vives C."/>
            <person name="Morata J."/>
            <person name="Symeonidi A."/>
            <person name="Hiss M."/>
            <person name="Muchero W."/>
            <person name="Kamisugi Y."/>
            <person name="Saleh O."/>
            <person name="Blanc G."/>
            <person name="Decker E.L."/>
            <person name="van Gessel N."/>
            <person name="Grimwood J."/>
            <person name="Hayes R.D."/>
            <person name="Graham S.W."/>
            <person name="Gunter L.E."/>
            <person name="McDaniel S.F."/>
            <person name="Hoernstein S.N.W."/>
            <person name="Larsson A."/>
            <person name="Li F.W."/>
            <person name="Perroud P.F."/>
            <person name="Phillips J."/>
            <person name="Ranjan P."/>
            <person name="Rokshar D.S."/>
            <person name="Rothfels C.J."/>
            <person name="Schneider L."/>
            <person name="Shu S."/>
            <person name="Stevenson D.W."/>
            <person name="Thummler F."/>
            <person name="Tillich M."/>
            <person name="Villarreal Aguilar J.C."/>
            <person name="Widiez T."/>
            <person name="Wong G.K."/>
            <person name="Wymore A."/>
            <person name="Zhang Y."/>
            <person name="Zimmer A.D."/>
            <person name="Quatrano R.S."/>
            <person name="Mayer K.F.X."/>
            <person name="Goodstein D."/>
            <person name="Casacuberta J.M."/>
            <person name="Vandepoele K."/>
            <person name="Reski R."/>
            <person name="Cuming A.C."/>
            <person name="Tuskan G.A."/>
            <person name="Maumus F."/>
            <person name="Salse J."/>
            <person name="Schmutz J."/>
            <person name="Rensing S.A."/>
        </authorList>
    </citation>
    <scope>NUCLEOTIDE SEQUENCE [LARGE SCALE GENOMIC DNA]</scope>
    <source>
        <strain evidence="2 3">cv. Gransden 2004</strain>
    </source>
</reference>
<evidence type="ECO:0000313" key="1">
    <source>
        <dbReference type="EMBL" id="PNR49687.1"/>
    </source>
</evidence>
<evidence type="ECO:0000313" key="3">
    <source>
        <dbReference type="Proteomes" id="UP000006727"/>
    </source>
</evidence>
<sequence>MGHICIGDASPHQISLKVTTIKDAITLKLLQYQYYLLRLMEEELPNSFIPVRFFYVTVDDWGFQSIHLW</sequence>